<organism evidence="2 3">
    <name type="scientific">Funneliformis caledonium</name>
    <dbReference type="NCBI Taxonomy" id="1117310"/>
    <lineage>
        <taxon>Eukaryota</taxon>
        <taxon>Fungi</taxon>
        <taxon>Fungi incertae sedis</taxon>
        <taxon>Mucoromycota</taxon>
        <taxon>Glomeromycotina</taxon>
        <taxon>Glomeromycetes</taxon>
        <taxon>Glomerales</taxon>
        <taxon>Glomeraceae</taxon>
        <taxon>Funneliformis</taxon>
    </lineage>
</organism>
<dbReference type="PROSITE" id="PS51886">
    <property type="entry name" value="TLDC"/>
    <property type="match status" value="1"/>
</dbReference>
<dbReference type="AlphaFoldDB" id="A0A9N9I7Z0"/>
<evidence type="ECO:0000313" key="3">
    <source>
        <dbReference type="Proteomes" id="UP000789570"/>
    </source>
</evidence>
<evidence type="ECO:0000259" key="1">
    <source>
        <dbReference type="PROSITE" id="PS51886"/>
    </source>
</evidence>
<dbReference type="EMBL" id="CAJVPQ010010745">
    <property type="protein sequence ID" value="CAG8723934.1"/>
    <property type="molecule type" value="Genomic_DNA"/>
</dbReference>
<dbReference type="InterPro" id="IPR006571">
    <property type="entry name" value="TLDc_dom"/>
</dbReference>
<accession>A0A9N9I7Z0</accession>
<evidence type="ECO:0000313" key="2">
    <source>
        <dbReference type="EMBL" id="CAG8723934.1"/>
    </source>
</evidence>
<protein>
    <submittedName>
        <fullName evidence="2">13570_t:CDS:1</fullName>
    </submittedName>
</protein>
<name>A0A9N9I7Z0_9GLOM</name>
<sequence>MCNVQDPFIVLVKQKSSEKIYGGYNPLGFRNGSKCFASESFIFSFANDKDITNMNAIRRYDTEDDECDYTYDNTNRFNFGNTFYMNGQYVYLIKNSGFYDVNFTNSTKTKFIPEEIEVFKVKNIFN</sequence>
<keyword evidence="3" id="KW-1185">Reference proteome</keyword>
<feature type="domain" description="TLDc" evidence="1">
    <location>
        <begin position="1"/>
        <end position="122"/>
    </location>
</feature>
<comment type="caution">
    <text evidence="2">The sequence shown here is derived from an EMBL/GenBank/DDBJ whole genome shotgun (WGS) entry which is preliminary data.</text>
</comment>
<dbReference type="Proteomes" id="UP000789570">
    <property type="component" value="Unassembled WGS sequence"/>
</dbReference>
<gene>
    <name evidence="2" type="ORF">FCALED_LOCUS14548</name>
</gene>
<reference evidence="2" key="1">
    <citation type="submission" date="2021-06" db="EMBL/GenBank/DDBJ databases">
        <authorList>
            <person name="Kallberg Y."/>
            <person name="Tangrot J."/>
            <person name="Rosling A."/>
        </authorList>
    </citation>
    <scope>NUCLEOTIDE SEQUENCE</scope>
    <source>
        <strain evidence="2">UK204</strain>
    </source>
</reference>
<dbReference type="OrthoDB" id="2434835at2759"/>
<proteinExistence type="predicted"/>
<dbReference type="Pfam" id="PF07534">
    <property type="entry name" value="TLD"/>
    <property type="match status" value="1"/>
</dbReference>